<sequence length="42" mass="4351">MAVGAARRVDLDLLADVLPDIEACVLIGAEAEPDEPDDEGGE</sequence>
<evidence type="ECO:0000313" key="1">
    <source>
        <dbReference type="EMBL" id="WCT73928.1"/>
    </source>
</evidence>
<organism evidence="1 2">
    <name type="scientific">Sphingomonas naphthae</name>
    <dbReference type="NCBI Taxonomy" id="1813468"/>
    <lineage>
        <taxon>Bacteria</taxon>
        <taxon>Pseudomonadati</taxon>
        <taxon>Pseudomonadota</taxon>
        <taxon>Alphaproteobacteria</taxon>
        <taxon>Sphingomonadales</taxon>
        <taxon>Sphingomonadaceae</taxon>
        <taxon>Sphingomonas</taxon>
    </lineage>
</organism>
<reference evidence="1 2" key="1">
    <citation type="submission" date="2023-02" db="EMBL/GenBank/DDBJ databases">
        <title>Genome sequence of Sphingomonas naphthae.</title>
        <authorList>
            <person name="Kim S."/>
            <person name="Heo J."/>
            <person name="Kwon S.-W."/>
        </authorList>
    </citation>
    <scope>NUCLEOTIDE SEQUENCE [LARGE SCALE GENOMIC DNA]</scope>
    <source>
        <strain evidence="1 2">KACC 18716</strain>
    </source>
</reference>
<keyword evidence="2" id="KW-1185">Reference proteome</keyword>
<proteinExistence type="predicted"/>
<accession>A0ABY7TLQ7</accession>
<dbReference type="EMBL" id="CP117411">
    <property type="protein sequence ID" value="WCT73928.1"/>
    <property type="molecule type" value="Genomic_DNA"/>
</dbReference>
<evidence type="ECO:0000313" key="2">
    <source>
        <dbReference type="Proteomes" id="UP001220395"/>
    </source>
</evidence>
<name>A0ABY7TLQ7_9SPHN</name>
<dbReference type="RefSeq" id="WP_273688567.1">
    <property type="nucleotide sequence ID" value="NZ_CP117411.1"/>
</dbReference>
<gene>
    <name evidence="1" type="ORF">PQ455_01460</name>
</gene>
<dbReference type="Proteomes" id="UP001220395">
    <property type="component" value="Chromosome"/>
</dbReference>
<protein>
    <submittedName>
        <fullName evidence="1">Uncharacterized protein</fullName>
    </submittedName>
</protein>